<evidence type="ECO:0000313" key="9">
    <source>
        <dbReference type="EMBL" id="GGB64209.1"/>
    </source>
</evidence>
<dbReference type="InterPro" id="IPR008490">
    <property type="entry name" value="Transposase_InsH_N"/>
</dbReference>
<evidence type="ECO:0000313" key="10">
    <source>
        <dbReference type="Proteomes" id="UP000603352"/>
    </source>
</evidence>
<dbReference type="Proteomes" id="UP000603352">
    <property type="component" value="Unassembled WGS sequence"/>
</dbReference>
<feature type="domain" description="Transposase IS4-like" evidence="7">
    <location>
        <begin position="189"/>
        <end position="357"/>
    </location>
</feature>
<name>A0ABQ1JBC9_9PROT</name>
<feature type="region of interest" description="Disordered" evidence="6">
    <location>
        <begin position="161"/>
        <end position="201"/>
    </location>
</feature>
<dbReference type="Pfam" id="PF01609">
    <property type="entry name" value="DDE_Tnp_1"/>
    <property type="match status" value="1"/>
</dbReference>
<evidence type="ECO:0000256" key="3">
    <source>
        <dbReference type="ARBA" id="ARBA00022578"/>
    </source>
</evidence>
<reference evidence="10" key="1">
    <citation type="journal article" date="2019" name="Int. J. Syst. Evol. Microbiol.">
        <title>The Global Catalogue of Microorganisms (GCM) 10K type strain sequencing project: providing services to taxonomists for standard genome sequencing and annotation.</title>
        <authorList>
            <consortium name="The Broad Institute Genomics Platform"/>
            <consortium name="The Broad Institute Genome Sequencing Center for Infectious Disease"/>
            <person name="Wu L."/>
            <person name="Ma J."/>
        </authorList>
    </citation>
    <scope>NUCLEOTIDE SEQUENCE [LARGE SCALE GENOMIC DNA]</scope>
    <source>
        <strain evidence="10">CGMCC 1.10188</strain>
    </source>
</reference>
<dbReference type="InterPro" id="IPR002559">
    <property type="entry name" value="Transposase_11"/>
</dbReference>
<dbReference type="EMBL" id="BMDZ01000178">
    <property type="protein sequence ID" value="GGB64209.1"/>
    <property type="molecule type" value="Genomic_DNA"/>
</dbReference>
<keyword evidence="3" id="KW-0815">Transposition</keyword>
<accession>A0ABQ1JBC9</accession>
<evidence type="ECO:0000256" key="2">
    <source>
        <dbReference type="ARBA" id="ARBA00010075"/>
    </source>
</evidence>
<dbReference type="PANTHER" id="PTHR35604">
    <property type="entry name" value="TRANSPOSASE INSH FOR INSERTION SEQUENCE ELEMENT IS5A-RELATED"/>
    <property type="match status" value="1"/>
</dbReference>
<evidence type="ECO:0000256" key="6">
    <source>
        <dbReference type="SAM" id="MobiDB-lite"/>
    </source>
</evidence>
<comment type="function">
    <text evidence="1">Involved in the transposition of the insertion sequence IS5.</text>
</comment>
<dbReference type="NCBIfam" id="NF033581">
    <property type="entry name" value="transpos_IS5_4"/>
    <property type="match status" value="1"/>
</dbReference>
<dbReference type="PANTHER" id="PTHR35604:SF2">
    <property type="entry name" value="TRANSPOSASE INSH FOR INSERTION SEQUENCE ELEMENT IS5A-RELATED"/>
    <property type="match status" value="1"/>
</dbReference>
<feature type="compositionally biased region" description="Basic and acidic residues" evidence="6">
    <location>
        <begin position="175"/>
        <end position="186"/>
    </location>
</feature>
<evidence type="ECO:0000256" key="4">
    <source>
        <dbReference type="ARBA" id="ARBA00023125"/>
    </source>
</evidence>
<dbReference type="Pfam" id="PF05598">
    <property type="entry name" value="DUF772"/>
    <property type="match status" value="1"/>
</dbReference>
<comment type="caution">
    <text evidence="9">The sequence shown here is derived from an EMBL/GenBank/DDBJ whole genome shotgun (WGS) entry which is preliminary data.</text>
</comment>
<sequence>MMRGSDIRSDSLFSYVSCEARVPATHPLRPIRSMVDEVLEVLSPDFEGMYSKVGRPSIPPEKLLRALLLQAFYSIRSERQLMEQMDYNLLFRWFAGLSMDAAIWDVTVFTKNRDRLLAGDVAQKFLSAVVAQARARNLLSDEHFSVDGTLLDAWASMKSFRPKDGGDEPPGPGRNAERDFRGEKRSNQTHASTTDPDAKLYRKADGQPSRLAFMGHVLMENRNGLVVGATVTQATGTAEREAALDLIDGLKPRGRITLGADKAYDVQAFVQDLHTRTVTPHIARNEQRKEDGTLRRSSAIDARTTHHPGYAVSLRIRKRIEEVFGWIKAAAGLRKTRHKGTDRVDWVFALNAAAYNLIRLPKLMRAA</sequence>
<comment type="similarity">
    <text evidence="2">Belongs to the transposase 11 family.</text>
</comment>
<protein>
    <submittedName>
        <fullName evidence="9">DDE transposase</fullName>
    </submittedName>
</protein>
<keyword evidence="10" id="KW-1185">Reference proteome</keyword>
<evidence type="ECO:0000256" key="5">
    <source>
        <dbReference type="ARBA" id="ARBA00023172"/>
    </source>
</evidence>
<evidence type="ECO:0000259" key="8">
    <source>
        <dbReference type="Pfam" id="PF05598"/>
    </source>
</evidence>
<evidence type="ECO:0000259" key="7">
    <source>
        <dbReference type="Pfam" id="PF01609"/>
    </source>
</evidence>
<keyword evidence="5" id="KW-0233">DNA recombination</keyword>
<dbReference type="InterPro" id="IPR047959">
    <property type="entry name" value="Transpos_IS5"/>
</dbReference>
<proteinExistence type="inferred from homology"/>
<keyword evidence="4" id="KW-0238">DNA-binding</keyword>
<evidence type="ECO:0000256" key="1">
    <source>
        <dbReference type="ARBA" id="ARBA00003544"/>
    </source>
</evidence>
<feature type="domain" description="Transposase InsH N-terminal" evidence="8">
    <location>
        <begin position="17"/>
        <end position="115"/>
    </location>
</feature>
<gene>
    <name evidence="9" type="ORF">GCM10011505_50860</name>
</gene>
<organism evidence="9 10">
    <name type="scientific">Tistrella bauzanensis</name>
    <dbReference type="NCBI Taxonomy" id="657419"/>
    <lineage>
        <taxon>Bacteria</taxon>
        <taxon>Pseudomonadati</taxon>
        <taxon>Pseudomonadota</taxon>
        <taxon>Alphaproteobacteria</taxon>
        <taxon>Geminicoccales</taxon>
        <taxon>Geminicoccaceae</taxon>
        <taxon>Tistrella</taxon>
    </lineage>
</organism>